<dbReference type="RefSeq" id="WP_136387051.1">
    <property type="nucleotide sequence ID" value="NZ_SSOD01000028.1"/>
</dbReference>
<keyword evidence="1" id="KW-0472">Membrane</keyword>
<feature type="transmembrane region" description="Helical" evidence="1">
    <location>
        <begin position="12"/>
        <end position="32"/>
    </location>
</feature>
<feature type="transmembrane region" description="Helical" evidence="1">
    <location>
        <begin position="211"/>
        <end position="230"/>
    </location>
</feature>
<keyword evidence="1" id="KW-0812">Transmembrane</keyword>
<evidence type="ECO:0000256" key="1">
    <source>
        <dbReference type="SAM" id="Phobius"/>
    </source>
</evidence>
<gene>
    <name evidence="2" type="ORF">E6O51_21330</name>
</gene>
<name>A0A4S4A8M4_9RHOO</name>
<feature type="transmembrane region" description="Helical" evidence="1">
    <location>
        <begin position="156"/>
        <end position="178"/>
    </location>
</feature>
<dbReference type="EMBL" id="SSOD01000028">
    <property type="protein sequence ID" value="THF54883.1"/>
    <property type="molecule type" value="Genomic_DNA"/>
</dbReference>
<dbReference type="Proteomes" id="UP000307956">
    <property type="component" value="Unassembled WGS sequence"/>
</dbReference>
<dbReference type="AlphaFoldDB" id="A0A4S4A8M4"/>
<dbReference type="Pfam" id="PF03929">
    <property type="entry name" value="PepSY_TM"/>
    <property type="match status" value="1"/>
</dbReference>
<dbReference type="OrthoDB" id="7238323at2"/>
<protein>
    <submittedName>
        <fullName evidence="2">PepSY domain-containing protein</fullName>
    </submittedName>
</protein>
<reference evidence="2 3" key="1">
    <citation type="submission" date="2019-04" db="EMBL/GenBank/DDBJ databases">
        <title>Azoarcus rhizosphaerae sp. nov. isolated from rhizosphere of Ficus religiosa.</title>
        <authorList>
            <person name="Lin S.-Y."/>
            <person name="Hameed A."/>
            <person name="Hsu Y.-H."/>
            <person name="Young C.-C."/>
        </authorList>
    </citation>
    <scope>NUCLEOTIDE SEQUENCE [LARGE SCALE GENOMIC DNA]</scope>
    <source>
        <strain evidence="2 3">CC-YHH848</strain>
    </source>
</reference>
<keyword evidence="3" id="KW-1185">Reference proteome</keyword>
<comment type="caution">
    <text evidence="2">The sequence shown here is derived from an EMBL/GenBank/DDBJ whole genome shotgun (WGS) entry which is preliminary data.</text>
</comment>
<sequence>MRPLLAAAHRWAGLFIAPFLFVAGLTGALISWDHELDEWLNPHLFEARSGAAAAVRTPLELAAGVEAADPRLRVGYLPLSIEPGHTLGMGVAARVDPVTGRRFEPGFNQMAIDPATGAVQGTRQWGAVSLSRENLLPFLYKLHYSLHIPDIGDLKLGMLVMGIVSIVWILDCFVALRLSFPNRRRWRNAFAFRFRQGWPRLNFDLHRSGGVWTWALLLMLAVTSVSMNLGREMMKPVVSLFSPVTPMPWEVRDPAPRDAPIEPAFGRERAIALAAAEARARGWTAPPGAVFYADRFGLYGVGFFAPGREHADGGLGNPWLYIDGRTGELLGEDVPGAGSAGDLFMQAQFPLHSGRILGLPGRILISCMGLAVALLSATGVVIWARRRRA</sequence>
<dbReference type="PANTHER" id="PTHR34219">
    <property type="entry name" value="IRON-REGULATED INNER MEMBRANE PROTEIN-RELATED"/>
    <property type="match status" value="1"/>
</dbReference>
<proteinExistence type="predicted"/>
<dbReference type="InterPro" id="IPR005625">
    <property type="entry name" value="PepSY-ass_TM"/>
</dbReference>
<dbReference type="PANTHER" id="PTHR34219:SF5">
    <property type="entry name" value="BLR4505 PROTEIN"/>
    <property type="match status" value="1"/>
</dbReference>
<accession>A0A4S4A8M4</accession>
<organism evidence="2 3">
    <name type="scientific">Pseudothauera rhizosphaerae</name>
    <dbReference type="NCBI Taxonomy" id="2565932"/>
    <lineage>
        <taxon>Bacteria</taxon>
        <taxon>Pseudomonadati</taxon>
        <taxon>Pseudomonadota</taxon>
        <taxon>Betaproteobacteria</taxon>
        <taxon>Rhodocyclales</taxon>
        <taxon>Zoogloeaceae</taxon>
        <taxon>Pseudothauera</taxon>
    </lineage>
</organism>
<keyword evidence="1" id="KW-1133">Transmembrane helix</keyword>
<evidence type="ECO:0000313" key="3">
    <source>
        <dbReference type="Proteomes" id="UP000307956"/>
    </source>
</evidence>
<feature type="transmembrane region" description="Helical" evidence="1">
    <location>
        <begin position="363"/>
        <end position="384"/>
    </location>
</feature>
<evidence type="ECO:0000313" key="2">
    <source>
        <dbReference type="EMBL" id="THF54883.1"/>
    </source>
</evidence>